<dbReference type="SUPFAM" id="SSF53335">
    <property type="entry name" value="S-adenosyl-L-methionine-dependent methyltransferases"/>
    <property type="match status" value="1"/>
</dbReference>
<evidence type="ECO:0000256" key="3">
    <source>
        <dbReference type="ARBA" id="ARBA00022679"/>
    </source>
</evidence>
<evidence type="ECO:0000256" key="4">
    <source>
        <dbReference type="RuleBase" id="RU362026"/>
    </source>
</evidence>
<proteinExistence type="inferred from homology"/>
<feature type="domain" description="DNA methylase N-4/N-6" evidence="5">
    <location>
        <begin position="142"/>
        <end position="194"/>
    </location>
</feature>
<organism evidence="6">
    <name type="scientific">Pricia antarctica</name>
    <dbReference type="NCBI Taxonomy" id="641691"/>
    <lineage>
        <taxon>Bacteria</taxon>
        <taxon>Pseudomonadati</taxon>
        <taxon>Bacteroidota</taxon>
        <taxon>Flavobacteriia</taxon>
        <taxon>Flavobacteriales</taxon>
        <taxon>Flavobacteriaceae</taxon>
        <taxon>Pricia</taxon>
    </lineage>
</organism>
<dbReference type="Gene3D" id="3.40.50.150">
    <property type="entry name" value="Vaccinia Virus protein VP39"/>
    <property type="match status" value="1"/>
</dbReference>
<reference evidence="6" key="1">
    <citation type="journal article" date="2020" name="mSystems">
        <title>Genome- and Community-Level Interaction Insights into Carbon Utilization and Element Cycling Functions of Hydrothermarchaeota in Hydrothermal Sediment.</title>
        <authorList>
            <person name="Zhou Z."/>
            <person name="Liu Y."/>
            <person name="Xu W."/>
            <person name="Pan J."/>
            <person name="Luo Z.H."/>
            <person name="Li M."/>
        </authorList>
    </citation>
    <scope>NUCLEOTIDE SEQUENCE [LARGE SCALE GENOMIC DNA]</scope>
    <source>
        <strain evidence="6">HyVt-345</strain>
    </source>
</reference>
<dbReference type="InterPro" id="IPR002941">
    <property type="entry name" value="DNA_methylase_N4/N6"/>
</dbReference>
<dbReference type="Pfam" id="PF01555">
    <property type="entry name" value="N6_N4_Mtase"/>
    <property type="match status" value="1"/>
</dbReference>
<dbReference type="GO" id="GO:0008170">
    <property type="term" value="F:N-methyltransferase activity"/>
    <property type="evidence" value="ECO:0007669"/>
    <property type="project" value="InterPro"/>
</dbReference>
<dbReference type="Proteomes" id="UP000886191">
    <property type="component" value="Unassembled WGS sequence"/>
</dbReference>
<dbReference type="EC" id="2.1.1.-" evidence="4"/>
<accession>A0A831VMF6</accession>
<gene>
    <name evidence="6" type="ORF">ENH87_02110</name>
</gene>
<dbReference type="AlphaFoldDB" id="A0A831VMF6"/>
<dbReference type="InterPro" id="IPR001091">
    <property type="entry name" value="RM_Methyltransferase"/>
</dbReference>
<name>A0A831VMF6_9FLAO</name>
<dbReference type="PROSITE" id="PS00092">
    <property type="entry name" value="N6_MTASE"/>
    <property type="match status" value="1"/>
</dbReference>
<dbReference type="GO" id="GO:0003677">
    <property type="term" value="F:DNA binding"/>
    <property type="evidence" value="ECO:0007669"/>
    <property type="project" value="InterPro"/>
</dbReference>
<dbReference type="CDD" id="cd02440">
    <property type="entry name" value="AdoMet_MTases"/>
    <property type="match status" value="1"/>
</dbReference>
<comment type="caution">
    <text evidence="6">The sequence shown here is derived from an EMBL/GenBank/DDBJ whole genome shotgun (WGS) entry which is preliminary data.</text>
</comment>
<dbReference type="InterPro" id="IPR029063">
    <property type="entry name" value="SAM-dependent_MTases_sf"/>
</dbReference>
<dbReference type="GO" id="GO:0032259">
    <property type="term" value="P:methylation"/>
    <property type="evidence" value="ECO:0007669"/>
    <property type="project" value="UniProtKB-KW"/>
</dbReference>
<keyword evidence="3" id="KW-0808">Transferase</keyword>
<dbReference type="PRINTS" id="PR00508">
    <property type="entry name" value="S21N4MTFRASE"/>
</dbReference>
<sequence>MNENKIYCGDCRELASKYIEPGSVDLIFTDPPYPKKYLYLYGWLAEEAARVLKPGGFLLAYVGVYWKKQVMARLNSQLYYFWDFVIENAGNSPIMWQRKIISRHKSILAYCKDENGLPRCNVLSFWRGGGEDKRFHRWGQDESSARYYIDCFSKRGDLVVDYMLGGGTTGMICKKLNRKFIGFEIEKETFDIAKDRIEKANTLLEYDQIKLL</sequence>
<comment type="similarity">
    <text evidence="1 4">Belongs to the N(4)/N(6)-methyltransferase family.</text>
</comment>
<evidence type="ECO:0000256" key="1">
    <source>
        <dbReference type="ARBA" id="ARBA00006594"/>
    </source>
</evidence>
<evidence type="ECO:0000313" key="6">
    <source>
        <dbReference type="EMBL" id="HEA19696.1"/>
    </source>
</evidence>
<evidence type="ECO:0000256" key="2">
    <source>
        <dbReference type="ARBA" id="ARBA00022603"/>
    </source>
</evidence>
<dbReference type="EMBL" id="DRGL01000013">
    <property type="protein sequence ID" value="HEA19696.1"/>
    <property type="molecule type" value="Genomic_DNA"/>
</dbReference>
<dbReference type="InterPro" id="IPR002052">
    <property type="entry name" value="DNA_methylase_N6_adenine_CS"/>
</dbReference>
<evidence type="ECO:0000259" key="5">
    <source>
        <dbReference type="Pfam" id="PF01555"/>
    </source>
</evidence>
<protein>
    <recommendedName>
        <fullName evidence="4">Methyltransferase</fullName>
        <ecNumber evidence="4">2.1.1.-</ecNumber>
    </recommendedName>
</protein>
<keyword evidence="2" id="KW-0489">Methyltransferase</keyword>